<protein>
    <recommendedName>
        <fullName evidence="3">CCHC-type domain-containing protein</fullName>
    </recommendedName>
</protein>
<dbReference type="AlphaFoldDB" id="T1K9S0"/>
<name>T1K9S0_TETUR</name>
<keyword evidence="1" id="KW-0479">Metal-binding</keyword>
<dbReference type="GO" id="GO:0003676">
    <property type="term" value="F:nucleic acid binding"/>
    <property type="evidence" value="ECO:0007669"/>
    <property type="project" value="InterPro"/>
</dbReference>
<dbReference type="SUPFAM" id="SSF57756">
    <property type="entry name" value="Retrovirus zinc finger-like domains"/>
    <property type="match status" value="1"/>
</dbReference>
<feature type="domain" description="CCHC-type" evidence="3">
    <location>
        <begin position="5"/>
        <end position="17"/>
    </location>
</feature>
<evidence type="ECO:0000256" key="1">
    <source>
        <dbReference type="PROSITE-ProRule" id="PRU00047"/>
    </source>
</evidence>
<organism evidence="4 5">
    <name type="scientific">Tetranychus urticae</name>
    <name type="common">Two-spotted spider mite</name>
    <dbReference type="NCBI Taxonomy" id="32264"/>
    <lineage>
        <taxon>Eukaryota</taxon>
        <taxon>Metazoa</taxon>
        <taxon>Ecdysozoa</taxon>
        <taxon>Arthropoda</taxon>
        <taxon>Chelicerata</taxon>
        <taxon>Arachnida</taxon>
        <taxon>Acari</taxon>
        <taxon>Acariformes</taxon>
        <taxon>Trombidiformes</taxon>
        <taxon>Prostigmata</taxon>
        <taxon>Eleutherengona</taxon>
        <taxon>Raphignathae</taxon>
        <taxon>Tetranychoidea</taxon>
        <taxon>Tetranychidae</taxon>
        <taxon>Tetranychus</taxon>
    </lineage>
</organism>
<sequence length="23" mass="2715">MLKHCGEKGHFKRDCPKIQSKDE</sequence>
<accession>T1K9S0</accession>
<keyword evidence="5" id="KW-1185">Reference proteome</keyword>
<dbReference type="InterPro" id="IPR036875">
    <property type="entry name" value="Znf_CCHC_sf"/>
</dbReference>
<evidence type="ECO:0000313" key="4">
    <source>
        <dbReference type="EnsemblMetazoa" id="tetur07g05960.1"/>
    </source>
</evidence>
<dbReference type="PROSITE" id="PS50158">
    <property type="entry name" value="ZF_CCHC"/>
    <property type="match status" value="1"/>
</dbReference>
<dbReference type="EnsemblMetazoa" id="tetur07g05960.1">
    <property type="protein sequence ID" value="tetur07g05960.1"/>
    <property type="gene ID" value="tetur07g05960"/>
</dbReference>
<keyword evidence="1" id="KW-0862">Zinc</keyword>
<evidence type="ECO:0000256" key="2">
    <source>
        <dbReference type="SAM" id="MobiDB-lite"/>
    </source>
</evidence>
<dbReference type="EMBL" id="CAEY01001893">
    <property type="status" value="NOT_ANNOTATED_CDS"/>
    <property type="molecule type" value="Genomic_DNA"/>
</dbReference>
<proteinExistence type="predicted"/>
<dbReference type="Pfam" id="PF00098">
    <property type="entry name" value="zf-CCHC"/>
    <property type="match status" value="1"/>
</dbReference>
<dbReference type="Gene3D" id="4.10.60.10">
    <property type="entry name" value="Zinc finger, CCHC-type"/>
    <property type="match status" value="1"/>
</dbReference>
<dbReference type="Proteomes" id="UP000015104">
    <property type="component" value="Unassembled WGS sequence"/>
</dbReference>
<dbReference type="HOGENOM" id="CLU_3423453_0_0_1"/>
<feature type="region of interest" description="Disordered" evidence="2">
    <location>
        <begin position="1"/>
        <end position="23"/>
    </location>
</feature>
<reference evidence="4" key="2">
    <citation type="submission" date="2015-06" db="UniProtKB">
        <authorList>
            <consortium name="EnsemblMetazoa"/>
        </authorList>
    </citation>
    <scope>IDENTIFICATION</scope>
</reference>
<evidence type="ECO:0000313" key="5">
    <source>
        <dbReference type="Proteomes" id="UP000015104"/>
    </source>
</evidence>
<reference evidence="5" key="1">
    <citation type="submission" date="2011-08" db="EMBL/GenBank/DDBJ databases">
        <authorList>
            <person name="Rombauts S."/>
        </authorList>
    </citation>
    <scope>NUCLEOTIDE SEQUENCE</scope>
    <source>
        <strain evidence="5">London</strain>
    </source>
</reference>
<keyword evidence="1" id="KW-0863">Zinc-finger</keyword>
<evidence type="ECO:0000259" key="3">
    <source>
        <dbReference type="PROSITE" id="PS50158"/>
    </source>
</evidence>
<dbReference type="GO" id="GO:0008270">
    <property type="term" value="F:zinc ion binding"/>
    <property type="evidence" value="ECO:0007669"/>
    <property type="project" value="UniProtKB-KW"/>
</dbReference>
<dbReference type="InterPro" id="IPR001878">
    <property type="entry name" value="Znf_CCHC"/>
</dbReference>